<dbReference type="GO" id="GO:0016020">
    <property type="term" value="C:membrane"/>
    <property type="evidence" value="ECO:0007669"/>
    <property type="project" value="UniProtKB-SubCell"/>
</dbReference>
<keyword evidence="5 8" id="KW-1133">Transmembrane helix</keyword>
<dbReference type="PROSITE" id="PS50850">
    <property type="entry name" value="MFS"/>
    <property type="match status" value="1"/>
</dbReference>
<dbReference type="AlphaFoldDB" id="A0A0D2I2P6"/>
<proteinExistence type="inferred from homology"/>
<dbReference type="SUPFAM" id="SSF103473">
    <property type="entry name" value="MFS general substrate transporter"/>
    <property type="match status" value="1"/>
</dbReference>
<comment type="subcellular location">
    <subcellularLocation>
        <location evidence="1">Membrane</location>
        <topology evidence="1">Multi-pass membrane protein</topology>
    </subcellularLocation>
</comment>
<evidence type="ECO:0000256" key="1">
    <source>
        <dbReference type="ARBA" id="ARBA00004141"/>
    </source>
</evidence>
<feature type="transmembrane region" description="Helical" evidence="8">
    <location>
        <begin position="154"/>
        <end position="176"/>
    </location>
</feature>
<dbReference type="InterPro" id="IPR005828">
    <property type="entry name" value="MFS_sugar_transport-like"/>
</dbReference>
<dbReference type="VEuPathDB" id="FungiDB:Z519_01034"/>
<dbReference type="PANTHER" id="PTHR48022">
    <property type="entry name" value="PLASTIDIC GLUCOSE TRANSPORTER 4"/>
    <property type="match status" value="1"/>
</dbReference>
<dbReference type="InterPro" id="IPR003663">
    <property type="entry name" value="Sugar/inositol_transpt"/>
</dbReference>
<feature type="transmembrane region" description="Helical" evidence="8">
    <location>
        <begin position="336"/>
        <end position="358"/>
    </location>
</feature>
<dbReference type="Gene3D" id="1.20.1250.20">
    <property type="entry name" value="MFS general substrate transporter like domains"/>
    <property type="match status" value="1"/>
</dbReference>
<evidence type="ECO:0000256" key="5">
    <source>
        <dbReference type="ARBA" id="ARBA00022989"/>
    </source>
</evidence>
<feature type="transmembrane region" description="Helical" evidence="8">
    <location>
        <begin position="12"/>
        <end position="30"/>
    </location>
</feature>
<feature type="transmembrane region" description="Helical" evidence="8">
    <location>
        <begin position="274"/>
        <end position="291"/>
    </location>
</feature>
<protein>
    <recommendedName>
        <fullName evidence="9">Major facilitator superfamily (MFS) profile domain-containing protein</fullName>
    </recommendedName>
</protein>
<evidence type="ECO:0000256" key="4">
    <source>
        <dbReference type="ARBA" id="ARBA00022692"/>
    </source>
</evidence>
<gene>
    <name evidence="10" type="ORF">Z519_01034</name>
</gene>
<feature type="transmembrane region" description="Helical" evidence="8">
    <location>
        <begin position="311"/>
        <end position="329"/>
    </location>
</feature>
<evidence type="ECO:0000313" key="11">
    <source>
        <dbReference type="Proteomes" id="UP000053789"/>
    </source>
</evidence>
<evidence type="ECO:0000256" key="3">
    <source>
        <dbReference type="ARBA" id="ARBA00022448"/>
    </source>
</evidence>
<feature type="transmembrane region" description="Helical" evidence="8">
    <location>
        <begin position="188"/>
        <end position="207"/>
    </location>
</feature>
<dbReference type="PANTHER" id="PTHR48022:SF77">
    <property type="entry name" value="MAJOR FACILITATOR SUPERFAMILY (MFS) PROFILE DOMAIN-CONTAINING PROTEIN"/>
    <property type="match status" value="1"/>
</dbReference>
<keyword evidence="3 7" id="KW-0813">Transport</keyword>
<evidence type="ECO:0000256" key="8">
    <source>
        <dbReference type="SAM" id="Phobius"/>
    </source>
</evidence>
<name>A0A0D2I2P6_CLAB1</name>
<feature type="transmembrane region" description="Helical" evidence="8">
    <location>
        <begin position="96"/>
        <end position="116"/>
    </location>
</feature>
<comment type="similarity">
    <text evidence="2 7">Belongs to the major facilitator superfamily. Sugar transporter (TC 2.A.1.1) family.</text>
</comment>
<evidence type="ECO:0000256" key="6">
    <source>
        <dbReference type="ARBA" id="ARBA00023136"/>
    </source>
</evidence>
<evidence type="ECO:0000256" key="7">
    <source>
        <dbReference type="RuleBase" id="RU003346"/>
    </source>
</evidence>
<dbReference type="Proteomes" id="UP000053789">
    <property type="component" value="Unassembled WGS sequence"/>
</dbReference>
<keyword evidence="11" id="KW-1185">Reference proteome</keyword>
<feature type="domain" description="Major facilitator superfamily (MFS) profile" evidence="9">
    <location>
        <begin position="19"/>
        <end position="461"/>
    </location>
</feature>
<organism evidence="10 11">
    <name type="scientific">Cladophialophora bantiana (strain ATCC 10958 / CBS 173.52 / CDC B-1940 / NIH 8579)</name>
    <name type="common">Xylohypha bantiana</name>
    <dbReference type="NCBI Taxonomy" id="1442370"/>
    <lineage>
        <taxon>Eukaryota</taxon>
        <taxon>Fungi</taxon>
        <taxon>Dikarya</taxon>
        <taxon>Ascomycota</taxon>
        <taxon>Pezizomycotina</taxon>
        <taxon>Eurotiomycetes</taxon>
        <taxon>Chaetothyriomycetidae</taxon>
        <taxon>Chaetothyriales</taxon>
        <taxon>Herpotrichiellaceae</taxon>
        <taxon>Cladophialophora</taxon>
    </lineage>
</organism>
<dbReference type="HOGENOM" id="CLU_001265_30_1_1"/>
<dbReference type="InterPro" id="IPR036259">
    <property type="entry name" value="MFS_trans_sf"/>
</dbReference>
<sequence>MPSFSNRISESVNGRLAFASTVMMLSQINFGMDLVAFSNTQAMSAFNKKFGSYDEELERYAVEPYFLSLLNSLTYVGQVFGVVTGGWIARHYGRRASFWVMCVWAVVSAILLVTAQQKEQVLVGRIVNYIYLGQELVTVPVYQAEIAPPKIRGMVIGTFQLGTMVGAFIMACITYGTSKIDTEASFRIPFGVFFVIPVVVSVGALFMRESPRWLLIRERPKEALESLQLYRNGKFTEEEIMEEYRNQVGMIHAITHDKGTFKEMWQGTNLKRSIIVIGANISIQISGQGLFSKYGTIFLGDLHGPNPFQMFLINTSLQIVVVLCAMYLFDKIGRKPLLIIGSTIQCATYFVIGCLGTISDPGKGIKIGITAMFTVYFLGFVFGWGPIYHILSSEIPSSRMRDVTYTVASFVTVVTQFVVSFCIPYLLYAPYADLGPKIGFIFAPIALLTLIFAILGVPECRTFSLEEIDHLFRQKVPIRHFTRYKHGQILPEEVSKGGAEKLGEGPSVELREVADM</sequence>
<feature type="transmembrane region" description="Helical" evidence="8">
    <location>
        <begin position="364"/>
        <end position="391"/>
    </location>
</feature>
<dbReference type="NCBIfam" id="TIGR00879">
    <property type="entry name" value="SP"/>
    <property type="match status" value="1"/>
</dbReference>
<keyword evidence="4 8" id="KW-0812">Transmembrane</keyword>
<dbReference type="InterPro" id="IPR050360">
    <property type="entry name" value="MFS_Sugar_Transporters"/>
</dbReference>
<dbReference type="GeneID" id="27693962"/>
<evidence type="ECO:0000259" key="9">
    <source>
        <dbReference type="PROSITE" id="PS50850"/>
    </source>
</evidence>
<feature type="transmembrane region" description="Helical" evidence="8">
    <location>
        <begin position="403"/>
        <end position="426"/>
    </location>
</feature>
<dbReference type="InterPro" id="IPR020846">
    <property type="entry name" value="MFS_dom"/>
</dbReference>
<accession>A0A0D2I2P6</accession>
<feature type="transmembrane region" description="Helical" evidence="8">
    <location>
        <begin position="65"/>
        <end position="89"/>
    </location>
</feature>
<dbReference type="EMBL" id="KN846981">
    <property type="protein sequence ID" value="KIW97450.1"/>
    <property type="molecule type" value="Genomic_DNA"/>
</dbReference>
<dbReference type="RefSeq" id="XP_016624119.1">
    <property type="nucleotide sequence ID" value="XM_016758791.1"/>
</dbReference>
<dbReference type="Pfam" id="PF00083">
    <property type="entry name" value="Sugar_tr"/>
    <property type="match status" value="1"/>
</dbReference>
<dbReference type="GO" id="GO:0005351">
    <property type="term" value="F:carbohydrate:proton symporter activity"/>
    <property type="evidence" value="ECO:0007669"/>
    <property type="project" value="TreeGrafter"/>
</dbReference>
<feature type="transmembrane region" description="Helical" evidence="8">
    <location>
        <begin position="438"/>
        <end position="457"/>
    </location>
</feature>
<dbReference type="OrthoDB" id="6612291at2759"/>
<reference evidence="10" key="1">
    <citation type="submission" date="2015-01" db="EMBL/GenBank/DDBJ databases">
        <title>The Genome Sequence of Cladophialophora bantiana CBS 173.52.</title>
        <authorList>
            <consortium name="The Broad Institute Genomics Platform"/>
            <person name="Cuomo C."/>
            <person name="de Hoog S."/>
            <person name="Gorbushina A."/>
            <person name="Stielow B."/>
            <person name="Teixiera M."/>
            <person name="Abouelleil A."/>
            <person name="Chapman S.B."/>
            <person name="Priest M."/>
            <person name="Young S.K."/>
            <person name="Wortman J."/>
            <person name="Nusbaum C."/>
            <person name="Birren B."/>
        </authorList>
    </citation>
    <scope>NUCLEOTIDE SEQUENCE [LARGE SCALE GENOMIC DNA]</scope>
    <source>
        <strain evidence="10">CBS 173.52</strain>
    </source>
</reference>
<keyword evidence="6 8" id="KW-0472">Membrane</keyword>
<evidence type="ECO:0000313" key="10">
    <source>
        <dbReference type="EMBL" id="KIW97450.1"/>
    </source>
</evidence>
<evidence type="ECO:0000256" key="2">
    <source>
        <dbReference type="ARBA" id="ARBA00010992"/>
    </source>
</evidence>